<evidence type="ECO:0000256" key="5">
    <source>
        <dbReference type="PROSITE-ProRule" id="PRU10007"/>
    </source>
</evidence>
<keyword evidence="2 4" id="KW-0560">Oxidoreductase</keyword>
<dbReference type="PANTHER" id="PTHR43570:SF20">
    <property type="entry name" value="ALDEHYDE DEHYDROGENASE ALDX-RELATED"/>
    <property type="match status" value="1"/>
</dbReference>
<feature type="domain" description="Aldehyde dehydrogenase" evidence="7">
    <location>
        <begin position="7"/>
        <end position="436"/>
    </location>
</feature>
<protein>
    <recommendedName>
        <fullName evidence="4">Aldehyde dehydrogenase</fullName>
    </recommendedName>
</protein>
<dbReference type="Gene3D" id="3.40.605.10">
    <property type="entry name" value="Aldehyde Dehydrogenase, Chain A, domain 1"/>
    <property type="match status" value="1"/>
</dbReference>
<evidence type="ECO:0000313" key="8">
    <source>
        <dbReference type="EMBL" id="MFG6455219.1"/>
    </source>
</evidence>
<dbReference type="PROSITE" id="PS00687">
    <property type="entry name" value="ALDEHYDE_DEHYDR_GLU"/>
    <property type="match status" value="1"/>
</dbReference>
<dbReference type="InterPro" id="IPR016163">
    <property type="entry name" value="Ald_DH_C"/>
</dbReference>
<evidence type="ECO:0000259" key="7">
    <source>
        <dbReference type="Pfam" id="PF00171"/>
    </source>
</evidence>
<accession>A0ABW7FZT2</accession>
<evidence type="ECO:0000256" key="2">
    <source>
        <dbReference type="ARBA" id="ARBA00023002"/>
    </source>
</evidence>
<evidence type="ECO:0000256" key="4">
    <source>
        <dbReference type="PIRNR" id="PIRNR036492"/>
    </source>
</evidence>
<dbReference type="InterPro" id="IPR016162">
    <property type="entry name" value="Ald_DH_N"/>
</dbReference>
<dbReference type="InterPro" id="IPR016161">
    <property type="entry name" value="Ald_DH/histidinol_DH"/>
</dbReference>
<keyword evidence="9" id="KW-1185">Reference proteome</keyword>
<gene>
    <name evidence="8" type="ORF">ACG00X_00065</name>
</gene>
<dbReference type="InterPro" id="IPR015590">
    <property type="entry name" value="Aldehyde_DH_dom"/>
</dbReference>
<keyword evidence="3" id="KW-0520">NAD</keyword>
<dbReference type="SUPFAM" id="SSF53720">
    <property type="entry name" value="ALDH-like"/>
    <property type="match status" value="1"/>
</dbReference>
<organism evidence="8 9">
    <name type="scientific">Pelomonas nitida</name>
    <dbReference type="NCBI Taxonomy" id="3299027"/>
    <lineage>
        <taxon>Bacteria</taxon>
        <taxon>Pseudomonadati</taxon>
        <taxon>Pseudomonadota</taxon>
        <taxon>Betaproteobacteria</taxon>
        <taxon>Burkholderiales</taxon>
        <taxon>Sphaerotilaceae</taxon>
        <taxon>Roseateles</taxon>
    </lineage>
</organism>
<comment type="caution">
    <text evidence="8">The sequence shown here is derived from an EMBL/GenBank/DDBJ whole genome shotgun (WGS) entry which is preliminary data.</text>
</comment>
<feature type="active site" evidence="5">
    <location>
        <position position="216"/>
    </location>
</feature>
<sequence>MDIALQERLHLALTTQRRAFEAERMPTLEVRRDRLARLLKMTRDHGEALAAAMAQDFGHRARQESLLADLFTVESAARHAIKHLRGWMKTRRVATPLHFLPGHNVLMRQPLGVIGVVAPWNYPYYLAMAPAVAALAAGNRVLIKPSELTPATSELMARLVAEHFKPEEMHVVTGDADVGKAFTALPFDHLFFTGSTAVGRHVAQAAARNLTPVTLELGGKSPAIVDRSADLALTASRLAFGKCFNAGQTCVAPDYLLVPREMAEPLAQRILAEMRRMYPRIAGNADYTSIAAPRHLARLQGLLDDAQARGARVLRSHDEVPADRRLVPALLLDVPADAAVMREEIFGPLLPVVPYDRVDDALAHINAGERPLALYWFGSDSAARDQVMQQTHAGGVTVNDCLWHLGQEEQPFGGVGASGMGAYHGEWGFRTFSKEKPLFIQSRWAGTKLFQPPYGATFERLLGLLKKIV</sequence>
<dbReference type="GO" id="GO:0050269">
    <property type="term" value="F:coniferyl-aldehyde dehydrogenase [NAD(P)+] activity"/>
    <property type="evidence" value="ECO:0007669"/>
    <property type="project" value="UniProtKB-EC"/>
</dbReference>
<dbReference type="Gene3D" id="3.40.309.10">
    <property type="entry name" value="Aldehyde Dehydrogenase, Chain A, domain 2"/>
    <property type="match status" value="1"/>
</dbReference>
<evidence type="ECO:0000256" key="3">
    <source>
        <dbReference type="ARBA" id="ARBA00023027"/>
    </source>
</evidence>
<dbReference type="RefSeq" id="WP_394485725.1">
    <property type="nucleotide sequence ID" value="NZ_JBIGIA010000001.1"/>
</dbReference>
<dbReference type="CDD" id="cd07133">
    <property type="entry name" value="ALDH_CALDH_CalB"/>
    <property type="match status" value="1"/>
</dbReference>
<dbReference type="InterPro" id="IPR012394">
    <property type="entry name" value="Aldehyde_DH_NAD(P)"/>
</dbReference>
<name>A0ABW7FZT2_9BURK</name>
<evidence type="ECO:0000256" key="6">
    <source>
        <dbReference type="RuleBase" id="RU003345"/>
    </source>
</evidence>
<evidence type="ECO:0000256" key="1">
    <source>
        <dbReference type="ARBA" id="ARBA00009986"/>
    </source>
</evidence>
<dbReference type="PANTHER" id="PTHR43570">
    <property type="entry name" value="ALDEHYDE DEHYDROGENASE"/>
    <property type="match status" value="1"/>
</dbReference>
<dbReference type="EMBL" id="JBIGIA010000001">
    <property type="protein sequence ID" value="MFG6455219.1"/>
    <property type="molecule type" value="Genomic_DNA"/>
</dbReference>
<reference evidence="8 9" key="1">
    <citation type="submission" date="2024-09" db="EMBL/GenBank/DDBJ databases">
        <title>Novel species of the genus Pelomonas and Roseateles isolated from streams.</title>
        <authorList>
            <person name="Lu H."/>
        </authorList>
    </citation>
    <scope>NUCLEOTIDE SEQUENCE [LARGE SCALE GENOMIC DNA]</scope>
    <source>
        <strain evidence="8 9">BYS96W</strain>
    </source>
</reference>
<evidence type="ECO:0000313" key="9">
    <source>
        <dbReference type="Proteomes" id="UP001606305"/>
    </source>
</evidence>
<dbReference type="Pfam" id="PF00171">
    <property type="entry name" value="Aldedh"/>
    <property type="match status" value="1"/>
</dbReference>
<comment type="similarity">
    <text evidence="1 4 6">Belongs to the aldehyde dehydrogenase family.</text>
</comment>
<proteinExistence type="inferred from homology"/>
<dbReference type="Proteomes" id="UP001606305">
    <property type="component" value="Unassembled WGS sequence"/>
</dbReference>
<dbReference type="PIRSF" id="PIRSF036492">
    <property type="entry name" value="ALDH"/>
    <property type="match status" value="1"/>
</dbReference>
<dbReference type="InterPro" id="IPR029510">
    <property type="entry name" value="Ald_DH_CS_GLU"/>
</dbReference>